<dbReference type="eggNOG" id="ENOG502ZBEQ">
    <property type="taxonomic scope" value="Bacteria"/>
</dbReference>
<dbReference type="EMBL" id="APMP01000045">
    <property type="protein sequence ID" value="ENZ78122.1"/>
    <property type="molecule type" value="Genomic_DNA"/>
</dbReference>
<evidence type="ECO:0000313" key="1">
    <source>
        <dbReference type="EMBL" id="ENZ78122.1"/>
    </source>
</evidence>
<keyword evidence="2" id="KW-1185">Reference proteome</keyword>
<organism evidence="1 2">
    <name type="scientific">Caulobacter vibrioides OR37</name>
    <dbReference type="NCBI Taxonomy" id="1292034"/>
    <lineage>
        <taxon>Bacteria</taxon>
        <taxon>Pseudomonadati</taxon>
        <taxon>Pseudomonadota</taxon>
        <taxon>Alphaproteobacteria</taxon>
        <taxon>Caulobacterales</taxon>
        <taxon>Caulobacteraceae</taxon>
        <taxon>Caulobacter</taxon>
    </lineage>
</organism>
<proteinExistence type="predicted"/>
<protein>
    <submittedName>
        <fullName evidence="1">Uncharacterized protein</fullName>
    </submittedName>
</protein>
<dbReference type="AlphaFoldDB" id="R0E9R6"/>
<sequence>MSPFARSSKLKPVNKADRRIRSLRNLERTASTSRVLSLIAVENESAQRPEYLQAPLFKNKVLNTSIILKHRLRHDDMYLFDEMRPTATKIIIPFDRRDLGLGGQSVFVGQRGWAELVLDGCNAAGDMSRDLATLKLIDMLPSLDPFLLREHLRRHDVLVANCYFALSPADLESMRGFVTYEIARLIDLAYQGAAGMSRAHAARLVEALLSTNVDERLEPLRHTLVMEGESFKEGIFSWKGFLYYKWVLTTLWSQLSAVSQEIGRLVVTGSRESEAGRYVHEARRRLQAGVLLERSAIMRTMKVYDDAFAALIENGRPQAFRDFLLCAPEMFLSLGERVGVISHISSYWRYRFSKDDSLTVDVDEAIDIFADFEAGLSAPLAA</sequence>
<name>R0E9R6_CAUVI</name>
<dbReference type="STRING" id="1292034.OR37_04055"/>
<dbReference type="PATRIC" id="fig|1292034.3.peg.4019"/>
<accession>R0E9R6</accession>
<dbReference type="RefSeq" id="WP_004624722.1">
    <property type="nucleotide sequence ID" value="NZ_APMP01000045.1"/>
</dbReference>
<gene>
    <name evidence="1" type="ORF">OR37_04055</name>
</gene>
<dbReference type="Proteomes" id="UP000013063">
    <property type="component" value="Unassembled WGS sequence"/>
</dbReference>
<reference evidence="1 2" key="1">
    <citation type="journal article" date="2013" name="Genome Announc.">
        <title>Draft Genome Sequence for Caulobacter sp. Strain OR37, a Bacterium Tolerant to Heavy Metals.</title>
        <authorList>
            <person name="Utturkar S.M."/>
            <person name="Bollmann A."/>
            <person name="Brzoska R.M."/>
            <person name="Klingeman D.M."/>
            <person name="Epstein S.E."/>
            <person name="Palumbo A.V."/>
            <person name="Brown S.D."/>
        </authorList>
    </citation>
    <scope>NUCLEOTIDE SEQUENCE [LARGE SCALE GENOMIC DNA]</scope>
    <source>
        <strain evidence="1 2">OR37</strain>
    </source>
</reference>
<evidence type="ECO:0000313" key="2">
    <source>
        <dbReference type="Proteomes" id="UP000013063"/>
    </source>
</evidence>
<comment type="caution">
    <text evidence="1">The sequence shown here is derived from an EMBL/GenBank/DDBJ whole genome shotgun (WGS) entry which is preliminary data.</text>
</comment>
<dbReference type="OrthoDB" id="7623655at2"/>